<evidence type="ECO:0000313" key="2">
    <source>
        <dbReference type="Proteomes" id="UP000193144"/>
    </source>
</evidence>
<proteinExistence type="predicted"/>
<evidence type="ECO:0008006" key="3">
    <source>
        <dbReference type="Google" id="ProtNLM"/>
    </source>
</evidence>
<dbReference type="OrthoDB" id="3745836at2759"/>
<dbReference type="Gene3D" id="3.40.630.30">
    <property type="match status" value="1"/>
</dbReference>
<dbReference type="SUPFAM" id="SSF55729">
    <property type="entry name" value="Acyl-CoA N-acyltransferases (Nat)"/>
    <property type="match status" value="1"/>
</dbReference>
<dbReference type="CDD" id="cd04301">
    <property type="entry name" value="NAT_SF"/>
    <property type="match status" value="1"/>
</dbReference>
<protein>
    <recommendedName>
        <fullName evidence="3">N-acetyltransferase domain-containing protein</fullName>
    </recommendedName>
</protein>
<dbReference type="InterPro" id="IPR016181">
    <property type="entry name" value="Acyl_CoA_acyltransferase"/>
</dbReference>
<evidence type="ECO:0000313" key="1">
    <source>
        <dbReference type="EMBL" id="ORX93545.1"/>
    </source>
</evidence>
<dbReference type="Proteomes" id="UP000193144">
    <property type="component" value="Unassembled WGS sequence"/>
</dbReference>
<dbReference type="AlphaFoldDB" id="A0A1Y1Y6M9"/>
<comment type="caution">
    <text evidence="1">The sequence shown here is derived from an EMBL/GenBank/DDBJ whole genome shotgun (WGS) entry which is preliminary data.</text>
</comment>
<reference evidence="1 2" key="1">
    <citation type="submission" date="2016-07" db="EMBL/GenBank/DDBJ databases">
        <title>Pervasive Adenine N6-methylation of Active Genes in Fungi.</title>
        <authorList>
            <consortium name="DOE Joint Genome Institute"/>
            <person name="Mondo S.J."/>
            <person name="Dannebaum R.O."/>
            <person name="Kuo R.C."/>
            <person name="Labutti K."/>
            <person name="Haridas S."/>
            <person name="Kuo A."/>
            <person name="Salamov A."/>
            <person name="Ahrendt S.R."/>
            <person name="Lipzen A."/>
            <person name="Sullivan W."/>
            <person name="Andreopoulos W.B."/>
            <person name="Clum A."/>
            <person name="Lindquist E."/>
            <person name="Daum C."/>
            <person name="Ramamoorthy G.K."/>
            <person name="Gryganskyi A."/>
            <person name="Culley D."/>
            <person name="Magnuson J.K."/>
            <person name="James T.Y."/>
            <person name="O'Malley M.A."/>
            <person name="Stajich J.E."/>
            <person name="Spatafora J.W."/>
            <person name="Visel A."/>
            <person name="Grigoriev I.V."/>
        </authorList>
    </citation>
    <scope>NUCLEOTIDE SEQUENCE [LARGE SCALE GENOMIC DNA]</scope>
    <source>
        <strain evidence="1 2">CBS 115471</strain>
    </source>
</reference>
<dbReference type="EMBL" id="MCFA01000336">
    <property type="protein sequence ID" value="ORX93545.1"/>
    <property type="molecule type" value="Genomic_DNA"/>
</dbReference>
<name>A0A1Y1Y6M9_9PLEO</name>
<keyword evidence="2" id="KW-1185">Reference proteome</keyword>
<accession>A0A1Y1Y6M9</accession>
<gene>
    <name evidence="1" type="ORF">BCR34DRAFT_580436</name>
</gene>
<sequence>MGNSIETATSNPLNHSFQTALSSPHLLTPDEIAPNANESTQVNQLINSSFRRSKTPDPTKWDLVRSRFPSTTSLSEMLGTEGLMAVIYDNSDAEVKLTGNAKGKAVACAAAVPWKGGWESDGKDSDGGWEIKTVCVDGDPKYLRKGLALTVLAFLEKQLIEMELKRRVGAGTDDVGRRLKLWIQAAECINGAYWKKRGYTEVKRKVYEKPTWGCLTNFELVVGVREVELPSKGTAPVPGT</sequence>
<organism evidence="1 2">
    <name type="scientific">Clohesyomyces aquaticus</name>
    <dbReference type="NCBI Taxonomy" id="1231657"/>
    <lineage>
        <taxon>Eukaryota</taxon>
        <taxon>Fungi</taxon>
        <taxon>Dikarya</taxon>
        <taxon>Ascomycota</taxon>
        <taxon>Pezizomycotina</taxon>
        <taxon>Dothideomycetes</taxon>
        <taxon>Pleosporomycetidae</taxon>
        <taxon>Pleosporales</taxon>
        <taxon>Lindgomycetaceae</taxon>
        <taxon>Clohesyomyces</taxon>
    </lineage>
</organism>